<proteinExistence type="predicted"/>
<feature type="compositionally biased region" description="Polar residues" evidence="1">
    <location>
        <begin position="61"/>
        <end position="73"/>
    </location>
</feature>
<evidence type="ECO:0000313" key="3">
    <source>
        <dbReference type="Proteomes" id="UP000287033"/>
    </source>
</evidence>
<reference evidence="2 3" key="1">
    <citation type="journal article" date="2018" name="Nat. Ecol. Evol.">
        <title>Shark genomes provide insights into elasmobranch evolution and the origin of vertebrates.</title>
        <authorList>
            <person name="Hara Y"/>
            <person name="Yamaguchi K"/>
            <person name="Onimaru K"/>
            <person name="Kadota M"/>
            <person name="Koyanagi M"/>
            <person name="Keeley SD"/>
            <person name="Tatsumi K"/>
            <person name="Tanaka K"/>
            <person name="Motone F"/>
            <person name="Kageyama Y"/>
            <person name="Nozu R"/>
            <person name="Adachi N"/>
            <person name="Nishimura O"/>
            <person name="Nakagawa R"/>
            <person name="Tanegashima C"/>
            <person name="Kiyatake I"/>
            <person name="Matsumoto R"/>
            <person name="Murakumo K"/>
            <person name="Nishida K"/>
            <person name="Terakita A"/>
            <person name="Kuratani S"/>
            <person name="Sato K"/>
            <person name="Hyodo S Kuraku.S."/>
        </authorList>
    </citation>
    <scope>NUCLEOTIDE SEQUENCE [LARGE SCALE GENOMIC DNA]</scope>
</reference>
<protein>
    <submittedName>
        <fullName evidence="2">Uncharacterized protein</fullName>
    </submittedName>
</protein>
<keyword evidence="3" id="KW-1185">Reference proteome</keyword>
<organism evidence="2 3">
    <name type="scientific">Chiloscyllium punctatum</name>
    <name type="common">Brownbanded bambooshark</name>
    <name type="synonym">Hemiscyllium punctatum</name>
    <dbReference type="NCBI Taxonomy" id="137246"/>
    <lineage>
        <taxon>Eukaryota</taxon>
        <taxon>Metazoa</taxon>
        <taxon>Chordata</taxon>
        <taxon>Craniata</taxon>
        <taxon>Vertebrata</taxon>
        <taxon>Chondrichthyes</taxon>
        <taxon>Elasmobranchii</taxon>
        <taxon>Galeomorphii</taxon>
        <taxon>Galeoidea</taxon>
        <taxon>Orectolobiformes</taxon>
        <taxon>Hemiscylliidae</taxon>
        <taxon>Chiloscyllium</taxon>
    </lineage>
</organism>
<accession>A0A401S4A0</accession>
<dbReference type="Proteomes" id="UP000287033">
    <property type="component" value="Unassembled WGS sequence"/>
</dbReference>
<feature type="compositionally biased region" description="Basic and acidic residues" evidence="1">
    <location>
        <begin position="45"/>
        <end position="60"/>
    </location>
</feature>
<feature type="region of interest" description="Disordered" evidence="1">
    <location>
        <begin position="45"/>
        <end position="73"/>
    </location>
</feature>
<dbReference type="EMBL" id="BEZZ01000080">
    <property type="protein sequence ID" value="GCC25211.1"/>
    <property type="molecule type" value="Genomic_DNA"/>
</dbReference>
<evidence type="ECO:0000313" key="2">
    <source>
        <dbReference type="EMBL" id="GCC25211.1"/>
    </source>
</evidence>
<gene>
    <name evidence="2" type="ORF">chiPu_0003619</name>
</gene>
<sequence length="73" mass="8474">MVLQMDVAVSQQLHRYRDKWSAAMIDPSTLSLSRHVTSIWIKAKSKESTQEPSDWQREDTSTSFSSLKFQSRL</sequence>
<dbReference type="AlphaFoldDB" id="A0A401S4A0"/>
<comment type="caution">
    <text evidence="2">The sequence shown here is derived from an EMBL/GenBank/DDBJ whole genome shotgun (WGS) entry which is preliminary data.</text>
</comment>
<evidence type="ECO:0000256" key="1">
    <source>
        <dbReference type="SAM" id="MobiDB-lite"/>
    </source>
</evidence>
<name>A0A401S4A0_CHIPU</name>